<dbReference type="Proteomes" id="UP000016637">
    <property type="component" value="Unassembled WGS sequence"/>
</dbReference>
<comment type="caution">
    <text evidence="2">The sequence shown here is derived from an EMBL/GenBank/DDBJ whole genome shotgun (WGS) entry which is preliminary data.</text>
</comment>
<dbReference type="InterPro" id="IPR004547">
    <property type="entry name" value="Glucosamine6P_isomerase"/>
</dbReference>
<gene>
    <name evidence="2" type="ORF">HMPREF1983_00130</name>
</gene>
<dbReference type="GO" id="GO:0006046">
    <property type="term" value="P:N-acetylglucosamine catabolic process"/>
    <property type="evidence" value="ECO:0007669"/>
    <property type="project" value="TreeGrafter"/>
</dbReference>
<dbReference type="GO" id="GO:0042802">
    <property type="term" value="F:identical protein binding"/>
    <property type="evidence" value="ECO:0007669"/>
    <property type="project" value="TreeGrafter"/>
</dbReference>
<name>U2S4A8_9BACL</name>
<dbReference type="PATRIC" id="fig|1321820.3.peg.129"/>
<evidence type="ECO:0000313" key="2">
    <source>
        <dbReference type="EMBL" id="ERK60523.1"/>
    </source>
</evidence>
<dbReference type="GO" id="GO:0004342">
    <property type="term" value="F:glucosamine-6-phosphate deaminase activity"/>
    <property type="evidence" value="ECO:0007669"/>
    <property type="project" value="InterPro"/>
</dbReference>
<proteinExistence type="predicted"/>
<dbReference type="InterPro" id="IPR037171">
    <property type="entry name" value="NagB/RpiA_transferase-like"/>
</dbReference>
<dbReference type="GO" id="GO:0005737">
    <property type="term" value="C:cytoplasm"/>
    <property type="evidence" value="ECO:0007669"/>
    <property type="project" value="TreeGrafter"/>
</dbReference>
<dbReference type="eggNOG" id="COG0363">
    <property type="taxonomic scope" value="Bacteria"/>
</dbReference>
<feature type="region of interest" description="Disordered" evidence="1">
    <location>
        <begin position="280"/>
        <end position="302"/>
    </location>
</feature>
<dbReference type="AlphaFoldDB" id="U2S4A8"/>
<organism evidence="2 3">
    <name type="scientific">Gemella bergeri ATCC 700627</name>
    <dbReference type="NCBI Taxonomy" id="1321820"/>
    <lineage>
        <taxon>Bacteria</taxon>
        <taxon>Bacillati</taxon>
        <taxon>Bacillota</taxon>
        <taxon>Bacilli</taxon>
        <taxon>Bacillales</taxon>
        <taxon>Gemellaceae</taxon>
        <taxon>Gemella</taxon>
    </lineage>
</organism>
<dbReference type="EMBL" id="AWVP01000006">
    <property type="protein sequence ID" value="ERK60523.1"/>
    <property type="molecule type" value="Genomic_DNA"/>
</dbReference>
<accession>U2S4A8</accession>
<evidence type="ECO:0000313" key="3">
    <source>
        <dbReference type="Proteomes" id="UP000016637"/>
    </source>
</evidence>
<dbReference type="PANTHER" id="PTHR11280:SF5">
    <property type="entry name" value="GLUCOSAMINE-6-PHOSPHATE ISOMERASE"/>
    <property type="match status" value="1"/>
</dbReference>
<dbReference type="GO" id="GO:0006043">
    <property type="term" value="P:glucosamine catabolic process"/>
    <property type="evidence" value="ECO:0007669"/>
    <property type="project" value="TreeGrafter"/>
</dbReference>
<dbReference type="GO" id="GO:0016853">
    <property type="term" value="F:isomerase activity"/>
    <property type="evidence" value="ECO:0007669"/>
    <property type="project" value="UniProtKB-KW"/>
</dbReference>
<dbReference type="Gene3D" id="3.40.50.1360">
    <property type="match status" value="1"/>
</dbReference>
<feature type="compositionally biased region" description="Basic and acidic residues" evidence="1">
    <location>
        <begin position="280"/>
        <end position="296"/>
    </location>
</feature>
<dbReference type="PANTHER" id="PTHR11280">
    <property type="entry name" value="GLUCOSAMINE-6-PHOSPHATE ISOMERASE"/>
    <property type="match status" value="1"/>
</dbReference>
<sequence length="302" mass="35399">MLLQSKYDIIVIKNNRTLFGGEMVKYIVCNSQTAVLNRMYDEFEKCLEDGAVVSLPEQIIGTQFMNRMVDDYNAGKYRYKHITLVGQREFADIDIEEDFGLYRYLRKELITKLDLDSKNIYYPKCLDSKNSEDDIAKYEEILAENIADVAIVFLGAEGTILDYKYMNEENKRVHLLEFSKEDRTQLQKSGIQLRGNKLISIGYENLLSARSLFIVVLGADKREYMVELFENDHDEQETILSLLNEHNNVFIFTDKEASYKSEEEVNRLIKQRQKQLLAKQRREEEKEAKIIEKIQSDGEYNE</sequence>
<dbReference type="HOGENOM" id="CLU_1025876_0_0_9"/>
<evidence type="ECO:0000256" key="1">
    <source>
        <dbReference type="SAM" id="MobiDB-lite"/>
    </source>
</evidence>
<protein>
    <submittedName>
        <fullName evidence="2">Glucosamine-6-phosphate isomerase/6-phosphogluconolactonase</fullName>
    </submittedName>
</protein>
<reference evidence="2 3" key="1">
    <citation type="submission" date="2013-08" db="EMBL/GenBank/DDBJ databases">
        <authorList>
            <person name="Weinstock G."/>
            <person name="Sodergren E."/>
            <person name="Wylie T."/>
            <person name="Fulton L."/>
            <person name="Fulton R."/>
            <person name="Fronick C."/>
            <person name="O'Laughlin M."/>
            <person name="Godfrey J."/>
            <person name="Miner T."/>
            <person name="Herter B."/>
            <person name="Appelbaum E."/>
            <person name="Cordes M."/>
            <person name="Lek S."/>
            <person name="Wollam A."/>
            <person name="Pepin K.H."/>
            <person name="Palsikar V.B."/>
            <person name="Mitreva M."/>
            <person name="Wilson R.K."/>
        </authorList>
    </citation>
    <scope>NUCLEOTIDE SEQUENCE [LARGE SCALE GENOMIC DNA]</scope>
    <source>
        <strain evidence="2 3">ATCC 700627</strain>
    </source>
</reference>
<keyword evidence="2" id="KW-0413">Isomerase</keyword>
<dbReference type="SUPFAM" id="SSF100950">
    <property type="entry name" value="NagB/RpiA/CoA transferase-like"/>
    <property type="match status" value="1"/>
</dbReference>
<dbReference type="GO" id="GO:0019262">
    <property type="term" value="P:N-acetylneuraminate catabolic process"/>
    <property type="evidence" value="ECO:0007669"/>
    <property type="project" value="TreeGrafter"/>
</dbReference>
<keyword evidence="3" id="KW-1185">Reference proteome</keyword>